<comment type="caution">
    <text evidence="1">The sequence shown here is derived from an EMBL/GenBank/DDBJ whole genome shotgun (WGS) entry which is preliminary data.</text>
</comment>
<keyword evidence="2" id="KW-1185">Reference proteome</keyword>
<dbReference type="EMBL" id="BGZK01002263">
    <property type="protein sequence ID" value="GBP92323.1"/>
    <property type="molecule type" value="Genomic_DNA"/>
</dbReference>
<evidence type="ECO:0000313" key="2">
    <source>
        <dbReference type="Proteomes" id="UP000299102"/>
    </source>
</evidence>
<gene>
    <name evidence="1" type="ORF">EVAR_67024_1</name>
</gene>
<protein>
    <recommendedName>
        <fullName evidence="3">Reverse transcriptase domain-containing protein</fullName>
    </recommendedName>
</protein>
<sequence>MDNKINDVYELMKDRQLYILCANETKRKGSGGATKRGSFDTYRSGVDRSQGGCRDVGFILSERLSECVNGSECIKFESLKGYDLKDLKEYECRLRIDELSVKYLLYADDQVILAPSAGGL</sequence>
<name>A0A4C1ZZK7_EUMVA</name>
<evidence type="ECO:0008006" key="3">
    <source>
        <dbReference type="Google" id="ProtNLM"/>
    </source>
</evidence>
<dbReference type="AlphaFoldDB" id="A0A4C1ZZK7"/>
<reference evidence="1 2" key="1">
    <citation type="journal article" date="2019" name="Commun. Biol.">
        <title>The bagworm genome reveals a unique fibroin gene that provides high tensile strength.</title>
        <authorList>
            <person name="Kono N."/>
            <person name="Nakamura H."/>
            <person name="Ohtoshi R."/>
            <person name="Tomita M."/>
            <person name="Numata K."/>
            <person name="Arakawa K."/>
        </authorList>
    </citation>
    <scope>NUCLEOTIDE SEQUENCE [LARGE SCALE GENOMIC DNA]</scope>
</reference>
<accession>A0A4C1ZZK7</accession>
<proteinExistence type="predicted"/>
<evidence type="ECO:0000313" key="1">
    <source>
        <dbReference type="EMBL" id="GBP92323.1"/>
    </source>
</evidence>
<dbReference type="OrthoDB" id="425681at2759"/>
<organism evidence="1 2">
    <name type="scientific">Eumeta variegata</name>
    <name type="common">Bagworm moth</name>
    <name type="synonym">Eumeta japonica</name>
    <dbReference type="NCBI Taxonomy" id="151549"/>
    <lineage>
        <taxon>Eukaryota</taxon>
        <taxon>Metazoa</taxon>
        <taxon>Ecdysozoa</taxon>
        <taxon>Arthropoda</taxon>
        <taxon>Hexapoda</taxon>
        <taxon>Insecta</taxon>
        <taxon>Pterygota</taxon>
        <taxon>Neoptera</taxon>
        <taxon>Endopterygota</taxon>
        <taxon>Lepidoptera</taxon>
        <taxon>Glossata</taxon>
        <taxon>Ditrysia</taxon>
        <taxon>Tineoidea</taxon>
        <taxon>Psychidae</taxon>
        <taxon>Oiketicinae</taxon>
        <taxon>Eumeta</taxon>
    </lineage>
</organism>
<dbReference type="Proteomes" id="UP000299102">
    <property type="component" value="Unassembled WGS sequence"/>
</dbReference>